<dbReference type="Proteomes" id="UP000693946">
    <property type="component" value="Unassembled WGS sequence"/>
</dbReference>
<dbReference type="GO" id="GO:0060271">
    <property type="term" value="P:cilium assembly"/>
    <property type="evidence" value="ECO:0007669"/>
    <property type="project" value="TreeGrafter"/>
</dbReference>
<keyword evidence="3" id="KW-1185">Reference proteome</keyword>
<dbReference type="GO" id="GO:0036064">
    <property type="term" value="C:ciliary basal body"/>
    <property type="evidence" value="ECO:0007669"/>
    <property type="project" value="TreeGrafter"/>
</dbReference>
<dbReference type="AlphaFoldDB" id="A0AAV6PIH1"/>
<dbReference type="InterPro" id="IPR018799">
    <property type="entry name" value="TRAF3IP1"/>
</dbReference>
<evidence type="ECO:0000313" key="2">
    <source>
        <dbReference type="EMBL" id="KAG7461353.1"/>
    </source>
</evidence>
<accession>A0AAV6PIH1</accession>
<dbReference type="PANTHER" id="PTHR31363:SF0">
    <property type="entry name" value="TRAF3-INTERACTING PROTEIN 1"/>
    <property type="match status" value="1"/>
</dbReference>
<protein>
    <recommendedName>
        <fullName evidence="1">TRAF3-interacting protein 1 C-terminal domain-containing protein</fullName>
    </recommendedName>
</protein>
<dbReference type="PANTHER" id="PTHR31363">
    <property type="entry name" value="TRAF3-INTERACTING PROTEIN 1"/>
    <property type="match status" value="1"/>
</dbReference>
<name>A0AAV6PIH1_SOLSE</name>
<dbReference type="GO" id="GO:0008017">
    <property type="term" value="F:microtubule binding"/>
    <property type="evidence" value="ECO:0007669"/>
    <property type="project" value="InterPro"/>
</dbReference>
<proteinExistence type="predicted"/>
<dbReference type="GO" id="GO:0030992">
    <property type="term" value="C:intraciliary transport particle B"/>
    <property type="evidence" value="ECO:0007669"/>
    <property type="project" value="TreeGrafter"/>
</dbReference>
<sequence length="78" mass="8985">MRAEWLTWQEEAQELAQALVEEQKATELPLSPLWAELLELERQMTDEQDKICAVRGNVLKNEMRVQKMVTGISSSPKT</sequence>
<evidence type="ECO:0000313" key="3">
    <source>
        <dbReference type="Proteomes" id="UP000693946"/>
    </source>
</evidence>
<gene>
    <name evidence="2" type="ORF">JOB18_037663</name>
</gene>
<dbReference type="EMBL" id="JAGKHQ010001105">
    <property type="protein sequence ID" value="KAG7461353.1"/>
    <property type="molecule type" value="Genomic_DNA"/>
</dbReference>
<dbReference type="Pfam" id="PF17749">
    <property type="entry name" value="MIP-T3_C"/>
    <property type="match status" value="1"/>
</dbReference>
<comment type="caution">
    <text evidence="2">The sequence shown here is derived from an EMBL/GenBank/DDBJ whole genome shotgun (WGS) entry which is preliminary data.</text>
</comment>
<dbReference type="GO" id="GO:0005930">
    <property type="term" value="C:axoneme"/>
    <property type="evidence" value="ECO:0007669"/>
    <property type="project" value="TreeGrafter"/>
</dbReference>
<dbReference type="InterPro" id="IPR041476">
    <property type="entry name" value="TRAF3IP1_C"/>
</dbReference>
<feature type="domain" description="TRAF3-interacting protein 1 C-terminal" evidence="1">
    <location>
        <begin position="1"/>
        <end position="70"/>
    </location>
</feature>
<dbReference type="GO" id="GO:0070507">
    <property type="term" value="P:regulation of microtubule cytoskeleton organization"/>
    <property type="evidence" value="ECO:0007669"/>
    <property type="project" value="TreeGrafter"/>
</dbReference>
<dbReference type="GO" id="GO:0042073">
    <property type="term" value="P:intraciliary transport"/>
    <property type="evidence" value="ECO:0007669"/>
    <property type="project" value="TreeGrafter"/>
</dbReference>
<organism evidence="2 3">
    <name type="scientific">Solea senegalensis</name>
    <name type="common">Senegalese sole</name>
    <dbReference type="NCBI Taxonomy" id="28829"/>
    <lineage>
        <taxon>Eukaryota</taxon>
        <taxon>Metazoa</taxon>
        <taxon>Chordata</taxon>
        <taxon>Craniata</taxon>
        <taxon>Vertebrata</taxon>
        <taxon>Euteleostomi</taxon>
        <taxon>Actinopterygii</taxon>
        <taxon>Neopterygii</taxon>
        <taxon>Teleostei</taxon>
        <taxon>Neoteleostei</taxon>
        <taxon>Acanthomorphata</taxon>
        <taxon>Carangaria</taxon>
        <taxon>Pleuronectiformes</taxon>
        <taxon>Pleuronectoidei</taxon>
        <taxon>Soleidae</taxon>
        <taxon>Solea</taxon>
    </lineage>
</organism>
<reference evidence="2 3" key="1">
    <citation type="journal article" date="2021" name="Sci. Rep.">
        <title>Chromosome anchoring in Senegalese sole (Solea senegalensis) reveals sex-associated markers and genome rearrangements in flatfish.</title>
        <authorList>
            <person name="Guerrero-Cozar I."/>
            <person name="Gomez-Garrido J."/>
            <person name="Berbel C."/>
            <person name="Martinez-Blanch J.F."/>
            <person name="Alioto T."/>
            <person name="Claros M.G."/>
            <person name="Gagnaire P.A."/>
            <person name="Manchado M."/>
        </authorList>
    </citation>
    <scope>NUCLEOTIDE SEQUENCE [LARGE SCALE GENOMIC DNA]</scope>
    <source>
        <strain evidence="2">Sse05_10M</strain>
    </source>
</reference>
<evidence type="ECO:0000259" key="1">
    <source>
        <dbReference type="Pfam" id="PF17749"/>
    </source>
</evidence>